<dbReference type="RefSeq" id="WP_058313117.1">
    <property type="nucleotide sequence ID" value="NZ_CYTW01000007.1"/>
</dbReference>
<dbReference type="AlphaFoldDB" id="A0A0N7MAR0"/>
<reference evidence="3" key="1">
    <citation type="submission" date="2015-09" db="EMBL/GenBank/DDBJ databases">
        <authorList>
            <person name="Rodrigo-Torres Lidia"/>
            <person name="Arahal R.David."/>
        </authorList>
    </citation>
    <scope>NUCLEOTIDE SEQUENCE [LARGE SCALE GENOMIC DNA]</scope>
    <source>
        <strain evidence="3">CECT 7735</strain>
    </source>
</reference>
<dbReference type="Proteomes" id="UP000051870">
    <property type="component" value="Unassembled WGS sequence"/>
</dbReference>
<dbReference type="EMBL" id="CYTW01000007">
    <property type="protein sequence ID" value="CUK14809.1"/>
    <property type="molecule type" value="Genomic_DNA"/>
</dbReference>
<evidence type="ECO:0000256" key="1">
    <source>
        <dbReference type="SAM" id="SignalP"/>
    </source>
</evidence>
<accession>A0A0N7MAR0</accession>
<protein>
    <submittedName>
        <fullName evidence="2">Uncharacterized protein</fullName>
    </submittedName>
</protein>
<organism evidence="2 3">
    <name type="scientific">Shimia thalassica</name>
    <dbReference type="NCBI Taxonomy" id="1715693"/>
    <lineage>
        <taxon>Bacteria</taxon>
        <taxon>Pseudomonadati</taxon>
        <taxon>Pseudomonadota</taxon>
        <taxon>Alphaproteobacteria</taxon>
        <taxon>Rhodobacterales</taxon>
        <taxon>Roseobacteraceae</taxon>
    </lineage>
</organism>
<keyword evidence="3" id="KW-1185">Reference proteome</keyword>
<proteinExistence type="predicted"/>
<dbReference type="STRING" id="1715693.PH7735_03965"/>
<feature type="signal peptide" evidence="1">
    <location>
        <begin position="1"/>
        <end position="30"/>
    </location>
</feature>
<feature type="chain" id="PRO_5006016032" evidence="1">
    <location>
        <begin position="31"/>
        <end position="236"/>
    </location>
</feature>
<evidence type="ECO:0000313" key="3">
    <source>
        <dbReference type="Proteomes" id="UP000051870"/>
    </source>
</evidence>
<keyword evidence="1" id="KW-0732">Signal</keyword>
<name>A0A0N7MAR0_9RHOB</name>
<sequence length="236" mass="27141">MLKYFGRFQFTFVRLRTVAFCLLAAFEATAGQLSHPRFADLPKFLDDEAIELLDIENEVFSNAVGGRPVGDYMSKHPDEQLAAFLSQSCPANPDAVIYISQSFTDQSSGSVSRLFRIYTNQKKGDPCDISSYEGRDVSEYAYAKLRRSSRVHSSEEIVLEQFEGSKSGKNTQFVLFLERGTDGELIKFSVTKKVRVRFFWQRWKVELENEEDAEWDREHLIFYDFAIGRGIRQNGH</sequence>
<gene>
    <name evidence="2" type="ORF">PH7735_03965</name>
</gene>
<dbReference type="GeneID" id="83882931"/>
<evidence type="ECO:0000313" key="2">
    <source>
        <dbReference type="EMBL" id="CUK14809.1"/>
    </source>
</evidence>